<evidence type="ECO:0000256" key="6">
    <source>
        <dbReference type="ARBA" id="ARBA00023136"/>
    </source>
</evidence>
<evidence type="ECO:0000256" key="7">
    <source>
        <dbReference type="RuleBase" id="RU363032"/>
    </source>
</evidence>
<keyword evidence="2 7" id="KW-0813">Transport</keyword>
<keyword evidence="10" id="KW-1185">Reference proteome</keyword>
<organism evidence="9 10">
    <name type="scientific">Actinocatenispora thailandica</name>
    <dbReference type="NCBI Taxonomy" id="227318"/>
    <lineage>
        <taxon>Bacteria</taxon>
        <taxon>Bacillati</taxon>
        <taxon>Actinomycetota</taxon>
        <taxon>Actinomycetes</taxon>
        <taxon>Micromonosporales</taxon>
        <taxon>Micromonosporaceae</taxon>
        <taxon>Actinocatenispora</taxon>
    </lineage>
</organism>
<dbReference type="PROSITE" id="PS50928">
    <property type="entry name" value="ABC_TM1"/>
    <property type="match status" value="1"/>
</dbReference>
<evidence type="ECO:0000256" key="3">
    <source>
        <dbReference type="ARBA" id="ARBA00022475"/>
    </source>
</evidence>
<dbReference type="GO" id="GO:0005886">
    <property type="term" value="C:plasma membrane"/>
    <property type="evidence" value="ECO:0007669"/>
    <property type="project" value="UniProtKB-SubCell"/>
</dbReference>
<dbReference type="KEGG" id="atl:Athai_01030"/>
<keyword evidence="3" id="KW-1003">Cell membrane</keyword>
<feature type="transmembrane region" description="Helical" evidence="7">
    <location>
        <begin position="161"/>
        <end position="184"/>
    </location>
</feature>
<dbReference type="GO" id="GO:0055085">
    <property type="term" value="P:transmembrane transport"/>
    <property type="evidence" value="ECO:0007669"/>
    <property type="project" value="InterPro"/>
</dbReference>
<dbReference type="PANTHER" id="PTHR30193:SF37">
    <property type="entry name" value="INNER MEMBRANE ABC TRANSPORTER PERMEASE PROTEIN YCJO"/>
    <property type="match status" value="1"/>
</dbReference>
<comment type="subcellular location">
    <subcellularLocation>
        <location evidence="1 7">Cell membrane</location>
        <topology evidence="1 7">Multi-pass membrane protein</topology>
    </subcellularLocation>
</comment>
<evidence type="ECO:0000256" key="2">
    <source>
        <dbReference type="ARBA" id="ARBA00022448"/>
    </source>
</evidence>
<feature type="transmembrane region" description="Helical" evidence="7">
    <location>
        <begin position="15"/>
        <end position="37"/>
    </location>
</feature>
<dbReference type="SUPFAM" id="SSF161098">
    <property type="entry name" value="MetI-like"/>
    <property type="match status" value="1"/>
</dbReference>
<evidence type="ECO:0000256" key="4">
    <source>
        <dbReference type="ARBA" id="ARBA00022692"/>
    </source>
</evidence>
<reference evidence="9 10" key="1">
    <citation type="submission" date="2020-08" db="EMBL/GenBank/DDBJ databases">
        <title>Whole genome shotgun sequence of Actinocatenispora thailandica NBRC 105041.</title>
        <authorList>
            <person name="Komaki H."/>
            <person name="Tamura T."/>
        </authorList>
    </citation>
    <scope>NUCLEOTIDE SEQUENCE [LARGE SCALE GENOMIC DNA]</scope>
    <source>
        <strain evidence="9 10">NBRC 105041</strain>
    </source>
</reference>
<comment type="similarity">
    <text evidence="7">Belongs to the binding-protein-dependent transport system permease family.</text>
</comment>
<feature type="transmembrane region" description="Helical" evidence="7">
    <location>
        <begin position="270"/>
        <end position="289"/>
    </location>
</feature>
<protein>
    <submittedName>
        <fullName evidence="9">Glycerol-3-phosphate ABC transporter permease</fullName>
    </submittedName>
</protein>
<feature type="transmembrane region" description="Helical" evidence="7">
    <location>
        <begin position="72"/>
        <end position="101"/>
    </location>
</feature>
<dbReference type="EMBL" id="AP023355">
    <property type="protein sequence ID" value="BCJ32600.1"/>
    <property type="molecule type" value="Genomic_DNA"/>
</dbReference>
<keyword evidence="5 7" id="KW-1133">Transmembrane helix</keyword>
<evidence type="ECO:0000313" key="9">
    <source>
        <dbReference type="EMBL" id="BCJ32600.1"/>
    </source>
</evidence>
<sequence>MVRSASRTRRKRREYLLFLLFIAPNAVLLAAFAYWPIVFNGILSLTSWDMVSPHIPFVGLANYRDMFSDPDFWWVILRTILFSGAVVIGCVVAGLAVAILLNQKLRGRNVVRTVAFAPHILSGVAMGTVWLFIFDPQIGLMKMVLGKIGADGPAWMTDSNWALAGLIIVYLWKTIGFVAVVYVAGLQGMPTDLYEAAKLDGAGAWTLFRKITFPLLSPVTFFVVVVTIVATFQAFDVIAIMTDGGPGDATTTISWYIYKEAFQALDAGHAGAGALVMFVILIAITAAQARFMERKVHYR</sequence>
<name>A0A7R7DJE3_9ACTN</name>
<evidence type="ECO:0000259" key="8">
    <source>
        <dbReference type="PROSITE" id="PS50928"/>
    </source>
</evidence>
<dbReference type="PANTHER" id="PTHR30193">
    <property type="entry name" value="ABC TRANSPORTER PERMEASE PROTEIN"/>
    <property type="match status" value="1"/>
</dbReference>
<gene>
    <name evidence="9" type="ORF">Athai_01030</name>
</gene>
<dbReference type="Proteomes" id="UP000611640">
    <property type="component" value="Chromosome"/>
</dbReference>
<proteinExistence type="inferred from homology"/>
<dbReference type="InterPro" id="IPR051393">
    <property type="entry name" value="ABC_transporter_permease"/>
</dbReference>
<dbReference type="AlphaFoldDB" id="A0A7R7DJE3"/>
<dbReference type="RefSeq" id="WP_344319280.1">
    <property type="nucleotide sequence ID" value="NZ_BAAAKF010000026.1"/>
</dbReference>
<dbReference type="InterPro" id="IPR035906">
    <property type="entry name" value="MetI-like_sf"/>
</dbReference>
<dbReference type="Gene3D" id="1.10.3720.10">
    <property type="entry name" value="MetI-like"/>
    <property type="match status" value="1"/>
</dbReference>
<dbReference type="Pfam" id="PF00528">
    <property type="entry name" value="BPD_transp_1"/>
    <property type="match status" value="1"/>
</dbReference>
<evidence type="ECO:0000256" key="5">
    <source>
        <dbReference type="ARBA" id="ARBA00022989"/>
    </source>
</evidence>
<feature type="transmembrane region" description="Helical" evidence="7">
    <location>
        <begin position="215"/>
        <end position="235"/>
    </location>
</feature>
<evidence type="ECO:0000256" key="1">
    <source>
        <dbReference type="ARBA" id="ARBA00004651"/>
    </source>
</evidence>
<feature type="domain" description="ABC transmembrane type-1" evidence="8">
    <location>
        <begin position="76"/>
        <end position="288"/>
    </location>
</feature>
<dbReference type="InterPro" id="IPR000515">
    <property type="entry name" value="MetI-like"/>
</dbReference>
<dbReference type="CDD" id="cd06261">
    <property type="entry name" value="TM_PBP2"/>
    <property type="match status" value="1"/>
</dbReference>
<feature type="transmembrane region" description="Helical" evidence="7">
    <location>
        <begin position="113"/>
        <end position="133"/>
    </location>
</feature>
<keyword evidence="4 7" id="KW-0812">Transmembrane</keyword>
<keyword evidence="6 7" id="KW-0472">Membrane</keyword>
<evidence type="ECO:0000313" key="10">
    <source>
        <dbReference type="Proteomes" id="UP000611640"/>
    </source>
</evidence>
<accession>A0A7R7DJE3</accession>